<feature type="compositionally biased region" description="Low complexity" evidence="1">
    <location>
        <begin position="638"/>
        <end position="649"/>
    </location>
</feature>
<feature type="compositionally biased region" description="Acidic residues" evidence="1">
    <location>
        <begin position="446"/>
        <end position="457"/>
    </location>
</feature>
<feature type="region of interest" description="Disordered" evidence="1">
    <location>
        <begin position="829"/>
        <end position="902"/>
    </location>
</feature>
<accession>A0AAD8Y5J5</accession>
<feature type="region of interest" description="Disordered" evidence="1">
    <location>
        <begin position="266"/>
        <end position="293"/>
    </location>
</feature>
<feature type="region of interest" description="Disordered" evidence="1">
    <location>
        <begin position="916"/>
        <end position="965"/>
    </location>
</feature>
<feature type="region of interest" description="Disordered" evidence="1">
    <location>
        <begin position="433"/>
        <end position="458"/>
    </location>
</feature>
<feature type="chain" id="PRO_5042110648" evidence="3">
    <location>
        <begin position="25"/>
        <end position="991"/>
    </location>
</feature>
<dbReference type="EMBL" id="JATAAI010000016">
    <property type="protein sequence ID" value="KAK1740109.1"/>
    <property type="molecule type" value="Genomic_DNA"/>
</dbReference>
<feature type="compositionally biased region" description="Basic residues" evidence="1">
    <location>
        <begin position="890"/>
        <end position="901"/>
    </location>
</feature>
<proteinExistence type="predicted"/>
<keyword evidence="2" id="KW-1133">Transmembrane helix</keyword>
<sequence>MMTQPQFAIIVSLLIYSATLIVFAHDDNFDDSYCGKNFTFAQNNCPLPCASGTDKECIDILGEEYKCFTMTGCSERIKNRELIIPSGRRTAAIGGCASTLKSAIMGCGNRVSCSGDVDCAVGESCYSDIGCGNPLMELNSEFLFTMIGVQTPMDEAAESTLTQTLTTFLEPILEDSNIALDSVGIIGDPQHLGVMLDVNVKFTGLYRPPVEQNLGGIIMGAFNSGAQNAFSSSVIIQNAFISALSSQGSYFSGVVSVLLTLKENGSRPAPPPAPAPTAQIDNLPSNIPPSASVGPPPPTEFYLSVIVYNTPYQTLYMNDDDFNKLAEVLISAVNIQMGNSMTIEGVTLGYHKLISLGNYGLTATEINLRYKVSTNLPASTVGDDVARAIGRSKKAVLSLLQGQSDALPYFLEVDEIQAQNIASIGDPNGAASLPNVIPQKPITQPPEEDSDVQEGETGEFTGPLVGELLAEEAAKAEEAAVGNELAEKEAAKELANAAADPVVKNDPGGLGSGALVGIVIVLMICFMVVLGLTYRQFEKKRRLIVEQRRKLDEEDVESDFESNKSKSSSQQNVMVRRRSSITDIESGETSMSSNDSPKNPELNRPIRRMSSNVDLEVSEIPRRNSIARRRSSLGSQHSSTKSNNSTDNSPEIPRRNSIARRRSSLGSQHSSTKGNNSEPREINDERSISSSDSDSSSASGATSGTDNSGTTSGTDNSGTTSGTDNSGTTSGTDNSGTTSGDDSSSDESDASSRKAAGTAVVRKKITRRLSLDEDMAEEIKACMHNQSLSTYQRKMKMNEIKSKYNSKKLLEEARGESFQRNLDEFIGGKRAKEKNRRITTDGIGGKPPPGLGRRRLSEVSSGRSSADRRKALTRTLSVQSLGHSGDKLNSSHHSHLLKRRSSASALSLEMNIGGERRNSFTKKKDSPDIMAHSDSNLGYQDDKLNTSSQSNSLRRRGSANDLLADSDHCIEKKKFSDMKVSQRPRHRRLSM</sequence>
<feature type="transmembrane region" description="Helical" evidence="2">
    <location>
        <begin position="514"/>
        <end position="534"/>
    </location>
</feature>
<keyword evidence="2" id="KW-0812">Transmembrane</keyword>
<dbReference type="Proteomes" id="UP001224775">
    <property type="component" value="Unassembled WGS sequence"/>
</dbReference>
<keyword evidence="3" id="KW-0732">Signal</keyword>
<feature type="compositionally biased region" description="Basic and acidic residues" evidence="1">
    <location>
        <begin position="916"/>
        <end position="927"/>
    </location>
</feature>
<feature type="compositionally biased region" description="Low complexity" evidence="1">
    <location>
        <begin position="689"/>
        <end position="742"/>
    </location>
</feature>
<evidence type="ECO:0000256" key="1">
    <source>
        <dbReference type="SAM" id="MobiDB-lite"/>
    </source>
</evidence>
<feature type="compositionally biased region" description="Basic and acidic residues" evidence="1">
    <location>
        <begin position="678"/>
        <end position="687"/>
    </location>
</feature>
<gene>
    <name evidence="4" type="ORF">QTG54_009059</name>
</gene>
<evidence type="ECO:0000313" key="4">
    <source>
        <dbReference type="EMBL" id="KAK1740109.1"/>
    </source>
</evidence>
<evidence type="ECO:0000256" key="2">
    <source>
        <dbReference type="SAM" id="Phobius"/>
    </source>
</evidence>
<organism evidence="4 5">
    <name type="scientific">Skeletonema marinoi</name>
    <dbReference type="NCBI Taxonomy" id="267567"/>
    <lineage>
        <taxon>Eukaryota</taxon>
        <taxon>Sar</taxon>
        <taxon>Stramenopiles</taxon>
        <taxon>Ochrophyta</taxon>
        <taxon>Bacillariophyta</taxon>
        <taxon>Coscinodiscophyceae</taxon>
        <taxon>Thalassiosirophycidae</taxon>
        <taxon>Thalassiosirales</taxon>
        <taxon>Skeletonemataceae</taxon>
        <taxon>Skeletonema</taxon>
        <taxon>Skeletonema marinoi-dohrnii complex</taxon>
    </lineage>
</organism>
<name>A0AAD8Y5J5_9STRA</name>
<feature type="signal peptide" evidence="3">
    <location>
        <begin position="1"/>
        <end position="24"/>
    </location>
</feature>
<feature type="region of interest" description="Disordered" evidence="1">
    <location>
        <begin position="551"/>
        <end position="760"/>
    </location>
</feature>
<dbReference type="AlphaFoldDB" id="A0AAD8Y5J5"/>
<reference evidence="4" key="1">
    <citation type="submission" date="2023-06" db="EMBL/GenBank/DDBJ databases">
        <title>Survivors Of The Sea: Transcriptome response of Skeletonema marinoi to long-term dormancy.</title>
        <authorList>
            <person name="Pinder M.I.M."/>
            <person name="Kourtchenko O."/>
            <person name="Robertson E.K."/>
            <person name="Larsson T."/>
            <person name="Maumus F."/>
            <person name="Osuna-Cruz C.M."/>
            <person name="Vancaester E."/>
            <person name="Stenow R."/>
            <person name="Vandepoele K."/>
            <person name="Ploug H."/>
            <person name="Bruchert V."/>
            <person name="Godhe A."/>
            <person name="Topel M."/>
        </authorList>
    </citation>
    <scope>NUCLEOTIDE SEQUENCE</scope>
    <source>
        <strain evidence="4">R05AC</strain>
    </source>
</reference>
<keyword evidence="2" id="KW-0472">Membrane</keyword>
<protein>
    <submittedName>
        <fullName evidence="4">Uncharacterized protein</fullName>
    </submittedName>
</protein>
<keyword evidence="5" id="KW-1185">Reference proteome</keyword>
<feature type="compositionally biased region" description="Polar residues" evidence="1">
    <location>
        <begin position="664"/>
        <end position="677"/>
    </location>
</feature>
<evidence type="ECO:0000256" key="3">
    <source>
        <dbReference type="SAM" id="SignalP"/>
    </source>
</evidence>
<comment type="caution">
    <text evidence="4">The sequence shown here is derived from an EMBL/GenBank/DDBJ whole genome shotgun (WGS) entry which is preliminary data.</text>
</comment>
<evidence type="ECO:0000313" key="5">
    <source>
        <dbReference type="Proteomes" id="UP001224775"/>
    </source>
</evidence>
<feature type="compositionally biased region" description="Polar residues" evidence="1">
    <location>
        <begin position="581"/>
        <end position="597"/>
    </location>
</feature>